<organism evidence="2 3">
    <name type="scientific">Rathayibacter tanaceti</name>
    <dbReference type="NCBI Taxonomy" id="1671680"/>
    <lineage>
        <taxon>Bacteria</taxon>
        <taxon>Bacillati</taxon>
        <taxon>Actinomycetota</taxon>
        <taxon>Actinomycetes</taxon>
        <taxon>Micrococcales</taxon>
        <taxon>Microbacteriaceae</taxon>
        <taxon>Rathayibacter</taxon>
    </lineage>
</organism>
<dbReference type="AlphaFoldDB" id="A0A166HU45"/>
<name>A0A166HU45_9MICO</name>
<feature type="region of interest" description="Disordered" evidence="1">
    <location>
        <begin position="222"/>
        <end position="242"/>
    </location>
</feature>
<dbReference type="EMBL" id="LIIN01000052">
    <property type="protein sequence ID" value="KZX21156.1"/>
    <property type="molecule type" value="Genomic_DNA"/>
</dbReference>
<keyword evidence="3" id="KW-1185">Reference proteome</keyword>
<evidence type="ECO:0000313" key="3">
    <source>
        <dbReference type="Proteomes" id="UP000076717"/>
    </source>
</evidence>
<gene>
    <name evidence="2" type="ORF">ACH61_01738</name>
</gene>
<reference evidence="2 3" key="1">
    <citation type="submission" date="2015-08" db="EMBL/GenBank/DDBJ databases">
        <title>Draft Genome Sequence of Rathayibacter sp. Strain VKM Ac-2596 Isolated from Leaf Gall Induced by Plant-Parasitic Nematodes.</title>
        <authorList>
            <person name="Vasilenko O.V."/>
            <person name="Starodumova I.P."/>
            <person name="Tarlachkov S.V."/>
            <person name="Dorofeeva L.V."/>
            <person name="Evtushenko L.I."/>
        </authorList>
    </citation>
    <scope>NUCLEOTIDE SEQUENCE [LARGE SCALE GENOMIC DNA]</scope>
    <source>
        <strain evidence="2 3">VKM Ac-2596</strain>
    </source>
</reference>
<accession>A0A166HU45</accession>
<sequence>MPAPRSPPAPRGRARPRPRGQRQQNGGEPPPGALGLGEGVLARGAVHQVGVQTQAVTGRKAPAGVCSRSFEHPLALAARRGIDHVLTDPRDAQALPGPEAQRGDAVRPQSEQRGGLGGGEPLDLRVPEHLLPASGQRLERARAEVALECGEGLLLGVRPLCGELAVAVVQGALVLPTTGPRGGDVADRREEVGAECTLGPAASLDGAENAEERLRDQVVGVGAARPRARDSAARGGVPPPEFGCRRRAALSDQGEQLSVIRVVDGGAHPPQPSHAAPSRASR</sequence>
<evidence type="ECO:0000256" key="1">
    <source>
        <dbReference type="SAM" id="MobiDB-lite"/>
    </source>
</evidence>
<proteinExistence type="predicted"/>
<evidence type="ECO:0000313" key="2">
    <source>
        <dbReference type="EMBL" id="KZX21156.1"/>
    </source>
</evidence>
<protein>
    <submittedName>
        <fullName evidence="2">Uncharacterized protein</fullName>
    </submittedName>
</protein>
<feature type="compositionally biased region" description="Pro residues" evidence="1">
    <location>
        <begin position="1"/>
        <end position="10"/>
    </location>
</feature>
<feature type="region of interest" description="Disordered" evidence="1">
    <location>
        <begin position="1"/>
        <end position="40"/>
    </location>
</feature>
<feature type="region of interest" description="Disordered" evidence="1">
    <location>
        <begin position="89"/>
        <end position="125"/>
    </location>
</feature>
<comment type="caution">
    <text evidence="2">The sequence shown here is derived from an EMBL/GenBank/DDBJ whole genome shotgun (WGS) entry which is preliminary data.</text>
</comment>
<dbReference type="Proteomes" id="UP000076717">
    <property type="component" value="Unassembled WGS sequence"/>
</dbReference>